<feature type="domain" description="DUF4283" evidence="1">
    <location>
        <begin position="150"/>
        <end position="230"/>
    </location>
</feature>
<dbReference type="EMBL" id="JACXVP010000003">
    <property type="protein sequence ID" value="KAG5619445.1"/>
    <property type="molecule type" value="Genomic_DNA"/>
</dbReference>
<dbReference type="Pfam" id="PF14111">
    <property type="entry name" value="DUF4283"/>
    <property type="match status" value="1"/>
</dbReference>
<comment type="caution">
    <text evidence="2">The sequence shown here is derived from an EMBL/GenBank/DDBJ whole genome shotgun (WGS) entry which is preliminary data.</text>
</comment>
<dbReference type="OrthoDB" id="1939268at2759"/>
<evidence type="ECO:0000259" key="1">
    <source>
        <dbReference type="Pfam" id="PF14111"/>
    </source>
</evidence>
<proteinExistence type="predicted"/>
<name>A0A9J6A4G7_SOLCO</name>
<protein>
    <recommendedName>
        <fullName evidence="1">DUF4283 domain-containing protein</fullName>
    </recommendedName>
</protein>
<dbReference type="AlphaFoldDB" id="A0A9J6A4G7"/>
<dbReference type="InterPro" id="IPR025558">
    <property type="entry name" value="DUF4283"/>
</dbReference>
<accession>A0A9J6A4G7</accession>
<dbReference type="PANTHER" id="PTHR34427">
    <property type="entry name" value="DUF4283 DOMAIN PROTEIN"/>
    <property type="match status" value="1"/>
</dbReference>
<organism evidence="2 3">
    <name type="scientific">Solanum commersonii</name>
    <name type="common">Commerson's wild potato</name>
    <name type="synonym">Commerson's nightshade</name>
    <dbReference type="NCBI Taxonomy" id="4109"/>
    <lineage>
        <taxon>Eukaryota</taxon>
        <taxon>Viridiplantae</taxon>
        <taxon>Streptophyta</taxon>
        <taxon>Embryophyta</taxon>
        <taxon>Tracheophyta</taxon>
        <taxon>Spermatophyta</taxon>
        <taxon>Magnoliopsida</taxon>
        <taxon>eudicotyledons</taxon>
        <taxon>Gunneridae</taxon>
        <taxon>Pentapetalae</taxon>
        <taxon>asterids</taxon>
        <taxon>lamiids</taxon>
        <taxon>Solanales</taxon>
        <taxon>Solanaceae</taxon>
        <taxon>Solanoideae</taxon>
        <taxon>Solaneae</taxon>
        <taxon>Solanum</taxon>
    </lineage>
</organism>
<sequence>MSMASFSQRTMEWLYRTLKEASKVKGNSVCKWKRQELSTQLFCARNFNNGGRYISIISVQGRNRAVLIVPETTFNVGWWDVANKIERFIYDKATKTTNRISTLIDKEIPYAETVRKSKWTSRGIDAATTKQEGDVIRVEAESKLSLNVPLSRSLYGQVLTNGSEISTLSEIRRWANLNWNQAHGLNIYDMGKNCFLFEFASMKETEHALSGSWFWKKQTLQLQWWTPTVGAVQYKAAIKQTWIRLVGLPLHLWSEKVFKAVRGFCGGWISTEDETKLRNHLKWARILVKGWGNSIPKEVRIEFEGTGYFIQIWNEVLVRFYAREKKEIAGTDPVCKSSNQRIILGSEKSLSVLETTVQTEEHVGCSNFFETPTLTRDFPLKNQTKDKERLGLDPLAQFSRNYNNRVGPNVTKNSDPVQIEIEVNNLLSMGLEDELVNNPGTIEEAYNGLNLAEEQSDDDAMSIIQMDDKENFATQAGENL</sequence>
<dbReference type="Proteomes" id="UP000824120">
    <property type="component" value="Chromosome 3"/>
</dbReference>
<keyword evidence="3" id="KW-1185">Reference proteome</keyword>
<dbReference type="PANTHER" id="PTHR34427:SF10">
    <property type="entry name" value="DUF4283 DOMAIN-CONTAINING PROTEIN"/>
    <property type="match status" value="1"/>
</dbReference>
<evidence type="ECO:0000313" key="3">
    <source>
        <dbReference type="Proteomes" id="UP000824120"/>
    </source>
</evidence>
<reference evidence="2 3" key="1">
    <citation type="submission" date="2020-09" db="EMBL/GenBank/DDBJ databases">
        <title>De no assembly of potato wild relative species, Solanum commersonii.</title>
        <authorList>
            <person name="Cho K."/>
        </authorList>
    </citation>
    <scope>NUCLEOTIDE SEQUENCE [LARGE SCALE GENOMIC DNA]</scope>
    <source>
        <strain evidence="2">LZ3.2</strain>
        <tissue evidence="2">Leaf</tissue>
    </source>
</reference>
<gene>
    <name evidence="2" type="ORF">H5410_019269</name>
</gene>
<evidence type="ECO:0000313" key="2">
    <source>
        <dbReference type="EMBL" id="KAG5619445.1"/>
    </source>
</evidence>